<reference evidence="3" key="2">
    <citation type="journal article" date="2023" name="Science">
        <title>Genomic signatures of disease resistance in endangered staghorn corals.</title>
        <authorList>
            <person name="Vollmer S.V."/>
            <person name="Selwyn J.D."/>
            <person name="Despard B.A."/>
            <person name="Roesel C.L."/>
        </authorList>
    </citation>
    <scope>NUCLEOTIDE SEQUENCE</scope>
    <source>
        <strain evidence="3">K2</strain>
    </source>
</reference>
<gene>
    <name evidence="3" type="ORF">P5673_019703</name>
</gene>
<keyword evidence="4" id="KW-1185">Reference proteome</keyword>
<feature type="chain" id="PRO_5042190468" evidence="2">
    <location>
        <begin position="30"/>
        <end position="154"/>
    </location>
</feature>
<evidence type="ECO:0000256" key="1">
    <source>
        <dbReference type="SAM" id="MobiDB-lite"/>
    </source>
</evidence>
<organism evidence="3 4">
    <name type="scientific">Acropora cervicornis</name>
    <name type="common">Staghorn coral</name>
    <dbReference type="NCBI Taxonomy" id="6130"/>
    <lineage>
        <taxon>Eukaryota</taxon>
        <taxon>Metazoa</taxon>
        <taxon>Cnidaria</taxon>
        <taxon>Anthozoa</taxon>
        <taxon>Hexacorallia</taxon>
        <taxon>Scleractinia</taxon>
        <taxon>Astrocoeniina</taxon>
        <taxon>Acroporidae</taxon>
        <taxon>Acropora</taxon>
    </lineage>
</organism>
<comment type="caution">
    <text evidence="3">The sequence shown here is derived from an EMBL/GenBank/DDBJ whole genome shotgun (WGS) entry which is preliminary data.</text>
</comment>
<dbReference type="AlphaFoldDB" id="A0AAD9V1X5"/>
<evidence type="ECO:0000256" key="2">
    <source>
        <dbReference type="SAM" id="SignalP"/>
    </source>
</evidence>
<reference evidence="3" key="1">
    <citation type="journal article" date="2023" name="G3 (Bethesda)">
        <title>Whole genome assembly and annotation of the endangered Caribbean coral Acropora cervicornis.</title>
        <authorList>
            <person name="Selwyn J.D."/>
            <person name="Vollmer S.V."/>
        </authorList>
    </citation>
    <scope>NUCLEOTIDE SEQUENCE</scope>
    <source>
        <strain evidence="3">K2</strain>
    </source>
</reference>
<feature type="compositionally biased region" description="Basic and acidic residues" evidence="1">
    <location>
        <begin position="65"/>
        <end position="78"/>
    </location>
</feature>
<name>A0AAD9V1X5_ACRCE</name>
<accession>A0AAD9V1X5</accession>
<feature type="region of interest" description="Disordered" evidence="1">
    <location>
        <begin position="38"/>
        <end position="92"/>
    </location>
</feature>
<protein>
    <submittedName>
        <fullName evidence="3">Uncharacterized protein</fullName>
    </submittedName>
</protein>
<proteinExistence type="predicted"/>
<evidence type="ECO:0000313" key="3">
    <source>
        <dbReference type="EMBL" id="KAK2558122.1"/>
    </source>
</evidence>
<feature type="signal peptide" evidence="2">
    <location>
        <begin position="1"/>
        <end position="29"/>
    </location>
</feature>
<dbReference type="Proteomes" id="UP001249851">
    <property type="component" value="Unassembled WGS sequence"/>
</dbReference>
<dbReference type="EMBL" id="JARQWQ010000046">
    <property type="protein sequence ID" value="KAK2558122.1"/>
    <property type="molecule type" value="Genomic_DNA"/>
</dbReference>
<sequence length="154" mass="17042">MNPAFSKMGLRYFPVVCLLLAMIQGVVHSEDSMQNDLGTKTSSLVEGPLSKKSEDGNKIQAIQDDSEKNKSERDDLAKRQLQAKRSKAGAGIEIPSKQSVDDIVLELAKSHLIKMIIDERANVGKIQQSIQTLQRGLYLKKEASVRDGRTDTVM</sequence>
<keyword evidence="2" id="KW-0732">Signal</keyword>
<evidence type="ECO:0000313" key="4">
    <source>
        <dbReference type="Proteomes" id="UP001249851"/>
    </source>
</evidence>